<evidence type="ECO:0000313" key="13">
    <source>
        <dbReference type="EMBL" id="MCE2594225.1"/>
    </source>
</evidence>
<keyword evidence="6 11" id="KW-1133">Transmembrane helix</keyword>
<dbReference type="Pfam" id="PF00999">
    <property type="entry name" value="Na_H_Exchanger"/>
    <property type="match status" value="1"/>
</dbReference>
<sequence>MAEDTSVLVLLFVISALLVGALLKSCSRFIPVPYSVALLIIGLGAGLAGRDSAMSSIEQAVHNLASIEPHLILLLFLPTLIFESAFSLEPHLFKRMFSQIAILAVPGMLLSTLLTGALAYYLFPWQWSWTICLLFGALISATDPVAVVALLKEVSSRKRLEILIEGESLLNDGTAIVLFALFYGLLSQGGGSFSIIEFSGSFIYVVVLGFFIGIVIGALVLLWIAKLFNQLTTEITLTIAAAYLAYYIAENVLHASGVVAVVSLGVMLAALGRTKISPEVADFLHHFWQMMAHVANTLIFILVGLIIAVRIRLDVVDWWFNLLLLYIGIQLIRALCVIILMPLLSRFGIGINRDKAVVLIWGGLRGAVSLALALIIAQDSLLPKELGDQVLFLTAGIVVMTIVINSSSMRWVLAKLKLDQLPAAQQLTVEKVKYSVKQELLLAIPTLKKNEFLQRANWEKLIGDYEKIPPPKTEQTLDSSIAFRRRILEAERKFYWSQFANGEQTGTATEHLVDAVEKALDGEPKLAPRDSLLRLWRTPWIVLFCSRYPLLNRVALHFAFERLALSYDTARSFVQAQEEIIPYVASLAPSDADKEAVLAEIEQNKKATRRRIEELRDCFPDISYSLETHTAHRLMLNLERAHIETLVNEGVLANNEAEKLVTELERQLAGLRKQPNMVSAKLISEILSTLAWAEGLKPSTLDQLGKIAIRQIFNSGELLYKQHTKAQLIGVIIRGQVERQSVEHEIVVSRADIIGTYGLLSGRYNDSAKAVTPVELLWFDITKLRHIIARDLALAQVIEQQLHQELTP</sequence>
<keyword evidence="3" id="KW-0050">Antiport</keyword>
<evidence type="ECO:0000256" key="7">
    <source>
        <dbReference type="ARBA" id="ARBA00023053"/>
    </source>
</evidence>
<dbReference type="PANTHER" id="PTHR10110:SF86">
    <property type="entry name" value="SODIUM_HYDROGEN EXCHANGER 7"/>
    <property type="match status" value="1"/>
</dbReference>
<dbReference type="EMBL" id="JAIMJA010000004">
    <property type="protein sequence ID" value="MCE2594225.1"/>
    <property type="molecule type" value="Genomic_DNA"/>
</dbReference>
<evidence type="ECO:0000256" key="2">
    <source>
        <dbReference type="ARBA" id="ARBA00022448"/>
    </source>
</evidence>
<feature type="transmembrane region" description="Helical" evidence="11">
    <location>
        <begin position="231"/>
        <end position="249"/>
    </location>
</feature>
<comment type="caution">
    <text evidence="13">The sequence shown here is derived from an EMBL/GenBank/DDBJ whole genome shotgun (WGS) entry which is preliminary data.</text>
</comment>
<evidence type="ECO:0000256" key="11">
    <source>
        <dbReference type="SAM" id="Phobius"/>
    </source>
</evidence>
<accession>A0ABS8W7H7</accession>
<feature type="transmembrane region" description="Helical" evidence="11">
    <location>
        <begin position="172"/>
        <end position="196"/>
    </location>
</feature>
<feature type="transmembrane region" description="Helical" evidence="11">
    <location>
        <begin position="202"/>
        <end position="224"/>
    </location>
</feature>
<keyword evidence="2" id="KW-0813">Transport</keyword>
<feature type="transmembrane region" description="Helical" evidence="11">
    <location>
        <begin position="127"/>
        <end position="151"/>
    </location>
</feature>
<keyword evidence="14" id="KW-1185">Reference proteome</keyword>
<evidence type="ECO:0000256" key="4">
    <source>
        <dbReference type="ARBA" id="ARBA00022475"/>
    </source>
</evidence>
<dbReference type="InterPro" id="IPR000595">
    <property type="entry name" value="cNMP-bd_dom"/>
</dbReference>
<evidence type="ECO:0000256" key="3">
    <source>
        <dbReference type="ARBA" id="ARBA00022449"/>
    </source>
</evidence>
<organism evidence="13 14">
    <name type="scientific">Motilimonas cestriensis</name>
    <dbReference type="NCBI Taxonomy" id="2742685"/>
    <lineage>
        <taxon>Bacteria</taxon>
        <taxon>Pseudomonadati</taxon>
        <taxon>Pseudomonadota</taxon>
        <taxon>Gammaproteobacteria</taxon>
        <taxon>Alteromonadales</taxon>
        <taxon>Alteromonadales genera incertae sedis</taxon>
        <taxon>Motilimonas</taxon>
    </lineage>
</organism>
<keyword evidence="5 11" id="KW-0812">Transmembrane</keyword>
<feature type="transmembrane region" description="Helical" evidence="11">
    <location>
        <begin position="319"/>
        <end position="344"/>
    </location>
</feature>
<feature type="transmembrane region" description="Helical" evidence="11">
    <location>
        <begin position="6"/>
        <end position="23"/>
    </location>
</feature>
<evidence type="ECO:0000256" key="6">
    <source>
        <dbReference type="ARBA" id="ARBA00022989"/>
    </source>
</evidence>
<dbReference type="InterPro" id="IPR006153">
    <property type="entry name" value="Cation/H_exchanger_TM"/>
</dbReference>
<dbReference type="InterPro" id="IPR014710">
    <property type="entry name" value="RmlC-like_jellyroll"/>
</dbReference>
<dbReference type="InterPro" id="IPR018422">
    <property type="entry name" value="Cation/H_exchanger_CPA1"/>
</dbReference>
<dbReference type="Gene3D" id="6.10.140.1330">
    <property type="match status" value="1"/>
</dbReference>
<dbReference type="PANTHER" id="PTHR10110">
    <property type="entry name" value="SODIUM/HYDROGEN EXCHANGER"/>
    <property type="match status" value="1"/>
</dbReference>
<keyword evidence="9 11" id="KW-0472">Membrane</keyword>
<dbReference type="RefSeq" id="WP_233051802.1">
    <property type="nucleotide sequence ID" value="NZ_JAIMJA010000004.1"/>
</dbReference>
<evidence type="ECO:0000313" key="14">
    <source>
        <dbReference type="Proteomes" id="UP001201273"/>
    </source>
</evidence>
<feature type="transmembrane region" description="Helical" evidence="11">
    <location>
        <begin position="356"/>
        <end position="378"/>
    </location>
</feature>
<evidence type="ECO:0000256" key="8">
    <source>
        <dbReference type="ARBA" id="ARBA00023065"/>
    </source>
</evidence>
<dbReference type="Gene3D" id="2.60.120.10">
    <property type="entry name" value="Jelly Rolls"/>
    <property type="match status" value="1"/>
</dbReference>
<feature type="transmembrane region" description="Helical" evidence="11">
    <location>
        <begin position="255"/>
        <end position="272"/>
    </location>
</feature>
<protein>
    <submittedName>
        <fullName evidence="13">Sodium:proton antiporter</fullName>
    </submittedName>
</protein>
<feature type="domain" description="Cyclic nucleotide-binding" evidence="12">
    <location>
        <begin position="692"/>
        <end position="805"/>
    </location>
</feature>
<name>A0ABS8W7H7_9GAMM</name>
<feature type="transmembrane region" description="Helical" evidence="11">
    <location>
        <begin position="30"/>
        <end position="49"/>
    </location>
</feature>
<dbReference type="SUPFAM" id="SSF51206">
    <property type="entry name" value="cAMP-binding domain-like"/>
    <property type="match status" value="1"/>
</dbReference>
<feature type="transmembrane region" description="Helical" evidence="11">
    <location>
        <begin position="390"/>
        <end position="413"/>
    </location>
</feature>
<evidence type="ECO:0000256" key="10">
    <source>
        <dbReference type="ARBA" id="ARBA00023201"/>
    </source>
</evidence>
<evidence type="ECO:0000256" key="5">
    <source>
        <dbReference type="ARBA" id="ARBA00022692"/>
    </source>
</evidence>
<feature type="transmembrane region" description="Helical" evidence="11">
    <location>
        <begin position="293"/>
        <end position="313"/>
    </location>
</feature>
<dbReference type="PROSITE" id="PS50042">
    <property type="entry name" value="CNMP_BINDING_3"/>
    <property type="match status" value="1"/>
</dbReference>
<proteinExistence type="predicted"/>
<dbReference type="InterPro" id="IPR018490">
    <property type="entry name" value="cNMP-bd_dom_sf"/>
</dbReference>
<comment type="subcellular location">
    <subcellularLocation>
        <location evidence="1">Cell membrane</location>
        <topology evidence="1">Multi-pass membrane protein</topology>
    </subcellularLocation>
</comment>
<keyword evidence="4" id="KW-1003">Cell membrane</keyword>
<reference evidence="13 14" key="1">
    <citation type="journal article" date="2022" name="Environ. Microbiol. Rep.">
        <title>Eco-phylogenetic analyses reveal divergent evolution of vitamin B12 metabolism in the marine bacterial family 'Psychromonadaceae'.</title>
        <authorList>
            <person name="Jin X."/>
            <person name="Yang Y."/>
            <person name="Cao H."/>
            <person name="Gao B."/>
            <person name="Zhao Z."/>
        </authorList>
    </citation>
    <scope>NUCLEOTIDE SEQUENCE [LARGE SCALE GENOMIC DNA]</scope>
    <source>
        <strain evidence="13 14">MKS20</strain>
    </source>
</reference>
<gene>
    <name evidence="13" type="ORF">K6Y31_05285</name>
</gene>
<keyword evidence="8" id="KW-0406">Ion transport</keyword>
<feature type="transmembrane region" description="Helical" evidence="11">
    <location>
        <begin position="69"/>
        <end position="88"/>
    </location>
</feature>
<dbReference type="Proteomes" id="UP001201273">
    <property type="component" value="Unassembled WGS sequence"/>
</dbReference>
<evidence type="ECO:0000256" key="9">
    <source>
        <dbReference type="ARBA" id="ARBA00023136"/>
    </source>
</evidence>
<evidence type="ECO:0000259" key="12">
    <source>
        <dbReference type="PROSITE" id="PS50042"/>
    </source>
</evidence>
<feature type="transmembrane region" description="Helical" evidence="11">
    <location>
        <begin position="100"/>
        <end position="121"/>
    </location>
</feature>
<evidence type="ECO:0000256" key="1">
    <source>
        <dbReference type="ARBA" id="ARBA00004651"/>
    </source>
</evidence>
<keyword evidence="10" id="KW-0739">Sodium transport</keyword>
<keyword evidence="7" id="KW-0915">Sodium</keyword>